<dbReference type="InterPro" id="IPR000182">
    <property type="entry name" value="GNAT_dom"/>
</dbReference>
<protein>
    <submittedName>
        <fullName evidence="2">GNAT family N-acetyltransferase</fullName>
    </submittedName>
</protein>
<evidence type="ECO:0000313" key="2">
    <source>
        <dbReference type="EMBL" id="REI41424.1"/>
    </source>
</evidence>
<keyword evidence="3" id="KW-1185">Reference proteome</keyword>
<dbReference type="EMBL" id="QUAJ01000010">
    <property type="protein sequence ID" value="REI41424.1"/>
    <property type="molecule type" value="Genomic_DNA"/>
</dbReference>
<dbReference type="RefSeq" id="WP_114642172.1">
    <property type="nucleotide sequence ID" value="NZ_JAACIO010000011.1"/>
</dbReference>
<name>A0ABX9KHD3_9FUSO</name>
<feature type="domain" description="N-acetyltransferase" evidence="1">
    <location>
        <begin position="9"/>
        <end position="170"/>
    </location>
</feature>
<evidence type="ECO:0000259" key="1">
    <source>
        <dbReference type="PROSITE" id="PS51186"/>
    </source>
</evidence>
<dbReference type="Proteomes" id="UP000263486">
    <property type="component" value="Unassembled WGS sequence"/>
</dbReference>
<dbReference type="Gene3D" id="3.40.630.30">
    <property type="match status" value="1"/>
</dbReference>
<accession>A0ABX9KHD3</accession>
<dbReference type="PROSITE" id="PS51186">
    <property type="entry name" value="GNAT"/>
    <property type="match status" value="1"/>
</dbReference>
<dbReference type="InterPro" id="IPR016181">
    <property type="entry name" value="Acyl_CoA_acyltransferase"/>
</dbReference>
<dbReference type="SUPFAM" id="SSF55729">
    <property type="entry name" value="Acyl-CoA N-acyltransferases (Nat)"/>
    <property type="match status" value="1"/>
</dbReference>
<reference evidence="2 3" key="1">
    <citation type="submission" date="2018-08" db="EMBL/GenBank/DDBJ databases">
        <title>Draft genome sequence of Psychrilyobacter sp. strain SD5 isolated from Black Sea water.</title>
        <authorList>
            <person name="Yadav S."/>
            <person name="Villanueva L."/>
            <person name="Damste J.S.S."/>
        </authorList>
    </citation>
    <scope>NUCLEOTIDE SEQUENCE [LARGE SCALE GENOMIC DNA]</scope>
    <source>
        <strain evidence="2 3">SD5</strain>
    </source>
</reference>
<proteinExistence type="predicted"/>
<sequence length="188" mass="21341">MEKIVDENIKIVSLDLDDMGSVDQLCNECEDYFLMVNGTVHTKEDAEEILTALPPEKEFKDKFALGVLYKEELIGVIDLIKDYPVIDQWIIGLFLLKKKDRNKGIGKQVHSALIEMVLKDSGKSLIVGVVKENIKGFKFWENLGYKTIKETEVTLGDKVKKAYVMVLELNFLNKNTPLKAEVDLPASY</sequence>
<comment type="caution">
    <text evidence="2">The sequence shown here is derived from an EMBL/GenBank/DDBJ whole genome shotgun (WGS) entry which is preliminary data.</text>
</comment>
<evidence type="ECO:0000313" key="3">
    <source>
        <dbReference type="Proteomes" id="UP000263486"/>
    </source>
</evidence>
<dbReference type="Pfam" id="PF13420">
    <property type="entry name" value="Acetyltransf_4"/>
    <property type="match status" value="1"/>
</dbReference>
<organism evidence="2 3">
    <name type="scientific">Psychrilyobacter piezotolerans</name>
    <dbReference type="NCBI Taxonomy" id="2293438"/>
    <lineage>
        <taxon>Bacteria</taxon>
        <taxon>Fusobacteriati</taxon>
        <taxon>Fusobacteriota</taxon>
        <taxon>Fusobacteriia</taxon>
        <taxon>Fusobacteriales</taxon>
        <taxon>Fusobacteriaceae</taxon>
        <taxon>Psychrilyobacter</taxon>
    </lineage>
</organism>
<dbReference type="CDD" id="cd04301">
    <property type="entry name" value="NAT_SF"/>
    <property type="match status" value="1"/>
</dbReference>
<gene>
    <name evidence="2" type="ORF">DYH56_07075</name>
</gene>